<dbReference type="Pfam" id="PF00534">
    <property type="entry name" value="Glycos_transf_1"/>
    <property type="match status" value="1"/>
</dbReference>
<name>A0A2T3KPE0_PHOLD</name>
<organism evidence="2 3">
    <name type="scientific">Photobacterium leiognathi subsp. mandapamensis</name>
    <name type="common">Photobacterium mandapamensis</name>
    <dbReference type="NCBI Taxonomy" id="48408"/>
    <lineage>
        <taxon>Bacteria</taxon>
        <taxon>Pseudomonadati</taxon>
        <taxon>Pseudomonadota</taxon>
        <taxon>Gammaproteobacteria</taxon>
        <taxon>Vibrionales</taxon>
        <taxon>Vibrionaceae</taxon>
        <taxon>Photobacterium</taxon>
    </lineage>
</organism>
<dbReference type="SUPFAM" id="SSF53756">
    <property type="entry name" value="UDP-Glycosyltransferase/glycogen phosphorylase"/>
    <property type="match status" value="1"/>
</dbReference>
<reference evidence="2 3" key="1">
    <citation type="submission" date="2018-03" db="EMBL/GenBank/DDBJ databases">
        <title>Whole genome sequencing of Histamine producing bacteria.</title>
        <authorList>
            <person name="Butler K."/>
        </authorList>
    </citation>
    <scope>NUCLEOTIDE SEQUENCE [LARGE SCALE GENOMIC DNA]</scope>
    <source>
        <strain evidence="2 3">Res.4.1</strain>
    </source>
</reference>
<dbReference type="CDD" id="cd03801">
    <property type="entry name" value="GT4_PimA-like"/>
    <property type="match status" value="1"/>
</dbReference>
<dbReference type="EMBL" id="PYNS01000056">
    <property type="protein sequence ID" value="PSV05265.1"/>
    <property type="molecule type" value="Genomic_DNA"/>
</dbReference>
<feature type="non-terminal residue" evidence="2">
    <location>
        <position position="283"/>
    </location>
</feature>
<feature type="domain" description="Glycosyl transferase family 1" evidence="1">
    <location>
        <begin position="140"/>
        <end position="273"/>
    </location>
</feature>
<dbReference type="Gene3D" id="3.40.50.2000">
    <property type="entry name" value="Glycogen Phosphorylase B"/>
    <property type="match status" value="2"/>
</dbReference>
<dbReference type="GO" id="GO:0016757">
    <property type="term" value="F:glycosyltransferase activity"/>
    <property type="evidence" value="ECO:0007669"/>
    <property type="project" value="InterPro"/>
</dbReference>
<evidence type="ECO:0000259" key="1">
    <source>
        <dbReference type="Pfam" id="PF00534"/>
    </source>
</evidence>
<comment type="caution">
    <text evidence="2">The sequence shown here is derived from an EMBL/GenBank/DDBJ whole genome shotgun (WGS) entry which is preliminary data.</text>
</comment>
<evidence type="ECO:0000313" key="2">
    <source>
        <dbReference type="EMBL" id="PSV05265.1"/>
    </source>
</evidence>
<dbReference type="Proteomes" id="UP000240530">
    <property type="component" value="Unassembled WGS sequence"/>
</dbReference>
<dbReference type="PANTHER" id="PTHR45947:SF3">
    <property type="entry name" value="SULFOQUINOVOSYL TRANSFERASE SQD2"/>
    <property type="match status" value="1"/>
</dbReference>
<dbReference type="InterPro" id="IPR050194">
    <property type="entry name" value="Glycosyltransferase_grp1"/>
</dbReference>
<dbReference type="PANTHER" id="PTHR45947">
    <property type="entry name" value="SULFOQUINOVOSYL TRANSFERASE SQD2"/>
    <property type="match status" value="1"/>
</dbReference>
<evidence type="ECO:0000313" key="3">
    <source>
        <dbReference type="Proteomes" id="UP000240530"/>
    </source>
</evidence>
<sequence>MNGDINFDFEIITNESYEDRNKLFVFYELFKLLIKTKVRKIIFSGWESIETTILMFLNSKRKNAIVIESSILESSTRGIKGTLKRIIINRCQNAYPSGYLQKEILKELNFKGVVSVTHGVGLLNEKFYDKNDNKKLTRLDRKFIYIGRLAKEKNLEFLINAFNINGMQLTVVGEGPEHVHLEKISKDNITFTGYVNNKEIKSLLTSHDVFILPSVSEPWGLVVEEALYSGLPVLVSDNIGCKEDLVNELNAGLVFDPYNLTDLNNKINYMMNNYIYFFDNVNS</sequence>
<keyword evidence="2" id="KW-0808">Transferase</keyword>
<accession>A0A2T3KPE0</accession>
<dbReference type="AlphaFoldDB" id="A0A2T3KPE0"/>
<proteinExistence type="predicted"/>
<gene>
    <name evidence="2" type="ORF">C0W93_21315</name>
</gene>
<dbReference type="InterPro" id="IPR001296">
    <property type="entry name" value="Glyco_trans_1"/>
</dbReference>
<protein>
    <submittedName>
        <fullName evidence="2">Glycosyl transferase</fullName>
    </submittedName>
</protein>